<dbReference type="EMBL" id="ASPP01011027">
    <property type="protein sequence ID" value="ETO22112.1"/>
    <property type="molecule type" value="Genomic_DNA"/>
</dbReference>
<comment type="caution">
    <text evidence="1">The sequence shown here is derived from an EMBL/GenBank/DDBJ whole genome shotgun (WGS) entry which is preliminary data.</text>
</comment>
<evidence type="ECO:0000313" key="2">
    <source>
        <dbReference type="Proteomes" id="UP000023152"/>
    </source>
</evidence>
<dbReference type="InterPro" id="IPR036770">
    <property type="entry name" value="Ankyrin_rpt-contain_sf"/>
</dbReference>
<dbReference type="AlphaFoldDB" id="X6N9Y2"/>
<dbReference type="Proteomes" id="UP000023152">
    <property type="component" value="Unassembled WGS sequence"/>
</dbReference>
<dbReference type="Gene3D" id="1.25.40.20">
    <property type="entry name" value="Ankyrin repeat-containing domain"/>
    <property type="match status" value="1"/>
</dbReference>
<protein>
    <recommendedName>
        <fullName evidence="3">Ankyrin repeat protein</fullName>
    </recommendedName>
</protein>
<gene>
    <name evidence="1" type="ORF">RFI_15090</name>
</gene>
<dbReference type="SUPFAM" id="SSF48403">
    <property type="entry name" value="Ankyrin repeat"/>
    <property type="match status" value="1"/>
</dbReference>
<name>X6N9Y2_RETFI</name>
<proteinExistence type="predicted"/>
<sequence>MDAFENQRQIGFFIMSLLLPTELQNDEDFWSTTDKHSDSILALAVKNPKPHCVSRLQTLNQYVPRYKVIESNISNIILCIIFFKKKKKKKKSKFLPLMYACQYRDDLDDNIIKLLVPKQLENSPEFWLSKHPKTGNCLLHLAVQNSNPNCLQRLQALKKAMPEKCFKELIESTNKVLFGKKKKKQQKKKKERVFLL</sequence>
<organism evidence="1 2">
    <name type="scientific">Reticulomyxa filosa</name>
    <dbReference type="NCBI Taxonomy" id="46433"/>
    <lineage>
        <taxon>Eukaryota</taxon>
        <taxon>Sar</taxon>
        <taxon>Rhizaria</taxon>
        <taxon>Retaria</taxon>
        <taxon>Foraminifera</taxon>
        <taxon>Monothalamids</taxon>
        <taxon>Reticulomyxidae</taxon>
        <taxon>Reticulomyxa</taxon>
    </lineage>
</organism>
<evidence type="ECO:0000313" key="1">
    <source>
        <dbReference type="EMBL" id="ETO22112.1"/>
    </source>
</evidence>
<reference evidence="1 2" key="1">
    <citation type="journal article" date="2013" name="Curr. Biol.">
        <title>The Genome of the Foraminiferan Reticulomyxa filosa.</title>
        <authorList>
            <person name="Glockner G."/>
            <person name="Hulsmann N."/>
            <person name="Schleicher M."/>
            <person name="Noegel A.A."/>
            <person name="Eichinger L."/>
            <person name="Gallinger C."/>
            <person name="Pawlowski J."/>
            <person name="Sierra R."/>
            <person name="Euteneuer U."/>
            <person name="Pillet L."/>
            <person name="Moustafa A."/>
            <person name="Platzer M."/>
            <person name="Groth M."/>
            <person name="Szafranski K."/>
            <person name="Schliwa M."/>
        </authorList>
    </citation>
    <scope>NUCLEOTIDE SEQUENCE [LARGE SCALE GENOMIC DNA]</scope>
</reference>
<evidence type="ECO:0008006" key="3">
    <source>
        <dbReference type="Google" id="ProtNLM"/>
    </source>
</evidence>
<accession>X6N9Y2</accession>
<keyword evidence="2" id="KW-1185">Reference proteome</keyword>